<comment type="caution">
    <text evidence="1">The sequence shown here is derived from an EMBL/GenBank/DDBJ whole genome shotgun (WGS) entry which is preliminary data.</text>
</comment>
<protein>
    <submittedName>
        <fullName evidence="1">Uncharacterized protein</fullName>
    </submittedName>
</protein>
<gene>
    <name evidence="1" type="ORF">GCM10022289_43690</name>
</gene>
<sequence>MNVTYYLSLNVHSVHFRPQRYIIQYVSFYLSGNIRSIKTTKNAKFDICHKKYGHRLNMAAFLKAWNPSAFDLDQLIEHN</sequence>
<evidence type="ECO:0000313" key="1">
    <source>
        <dbReference type="EMBL" id="GAA4212605.1"/>
    </source>
</evidence>
<dbReference type="EMBL" id="BAABBY010000014">
    <property type="protein sequence ID" value="GAA4212605.1"/>
    <property type="molecule type" value="Genomic_DNA"/>
</dbReference>
<evidence type="ECO:0000313" key="2">
    <source>
        <dbReference type="Proteomes" id="UP001501772"/>
    </source>
</evidence>
<keyword evidence="2" id="KW-1185">Reference proteome</keyword>
<dbReference type="Proteomes" id="UP001501772">
    <property type="component" value="Unassembled WGS sequence"/>
</dbReference>
<name>A0ABP8BPN0_9SPHI</name>
<accession>A0ABP8BPN0</accession>
<proteinExistence type="predicted"/>
<organism evidence="1 2">
    <name type="scientific">Pedobacter jeongneungensis</name>
    <dbReference type="NCBI Taxonomy" id="947309"/>
    <lineage>
        <taxon>Bacteria</taxon>
        <taxon>Pseudomonadati</taxon>
        <taxon>Bacteroidota</taxon>
        <taxon>Sphingobacteriia</taxon>
        <taxon>Sphingobacteriales</taxon>
        <taxon>Sphingobacteriaceae</taxon>
        <taxon>Pedobacter</taxon>
    </lineage>
</organism>
<reference evidence="2" key="1">
    <citation type="journal article" date="2019" name="Int. J. Syst. Evol. Microbiol.">
        <title>The Global Catalogue of Microorganisms (GCM) 10K type strain sequencing project: providing services to taxonomists for standard genome sequencing and annotation.</title>
        <authorList>
            <consortium name="The Broad Institute Genomics Platform"/>
            <consortium name="The Broad Institute Genome Sequencing Center for Infectious Disease"/>
            <person name="Wu L."/>
            <person name="Ma J."/>
        </authorList>
    </citation>
    <scope>NUCLEOTIDE SEQUENCE [LARGE SCALE GENOMIC DNA]</scope>
    <source>
        <strain evidence="2">JCM 17626</strain>
    </source>
</reference>